<organism evidence="3 4">
    <name type="scientific">Streptomyces prasinosporus</name>
    <dbReference type="NCBI Taxonomy" id="68256"/>
    <lineage>
        <taxon>Bacteria</taxon>
        <taxon>Bacillati</taxon>
        <taxon>Actinomycetota</taxon>
        <taxon>Actinomycetes</taxon>
        <taxon>Kitasatosporales</taxon>
        <taxon>Streptomycetaceae</taxon>
        <taxon>Streptomyces</taxon>
        <taxon>Streptomyces albogriseolus group</taxon>
    </lineage>
</organism>
<evidence type="ECO:0000256" key="1">
    <source>
        <dbReference type="SAM" id="MobiDB-lite"/>
    </source>
</evidence>
<protein>
    <recommendedName>
        <fullName evidence="2">Polymerase nucleotidyl transferase domain-containing protein</fullName>
    </recommendedName>
</protein>
<dbReference type="Pfam" id="PF01909">
    <property type="entry name" value="NTP_transf_2"/>
    <property type="match status" value="1"/>
</dbReference>
<dbReference type="InterPro" id="IPR043519">
    <property type="entry name" value="NT_sf"/>
</dbReference>
<gene>
    <name evidence="3" type="ORF">GCM10019016_020960</name>
</gene>
<dbReference type="EMBL" id="BAAAXF010000018">
    <property type="protein sequence ID" value="GAA3494996.1"/>
    <property type="molecule type" value="Genomic_DNA"/>
</dbReference>
<name>A0ABP6TKW7_9ACTN</name>
<dbReference type="InterPro" id="IPR002934">
    <property type="entry name" value="Polymerase_NTP_transf_dom"/>
</dbReference>
<dbReference type="SUPFAM" id="SSF81301">
    <property type="entry name" value="Nucleotidyltransferase"/>
    <property type="match status" value="1"/>
</dbReference>
<feature type="domain" description="Polymerase nucleotidyl transferase" evidence="2">
    <location>
        <begin position="47"/>
        <end position="79"/>
    </location>
</feature>
<proteinExistence type="predicted"/>
<sequence length="283" mass="30330">MELTARPRAGRDDTGAMSPVPAPPREVRAYLDELVRRTRAVCGPHLVGVLAVGSLALGDYRHGRSDVDVAVVVAPSLPRRALPDLAGALAHPALPCPAAGLELVVYPADFAARPSGEAGYLMDLNTGPSLPERVSHDPRESPAFWYVLDRSLAHQSGLPLFGGPAREVIAAPERPAVLAALRASVREHAAGEGHVTDNRVLNGCRSVVYCRTGRWFAKRAAAEAIAADEEAFRPLVEDALRSFELPRESALPLPAARVRDFLTWAAERVDEAVEAEDGRTGPR</sequence>
<dbReference type="Proteomes" id="UP001501455">
    <property type="component" value="Unassembled WGS sequence"/>
</dbReference>
<reference evidence="4" key="1">
    <citation type="journal article" date="2019" name="Int. J. Syst. Evol. Microbiol.">
        <title>The Global Catalogue of Microorganisms (GCM) 10K type strain sequencing project: providing services to taxonomists for standard genome sequencing and annotation.</title>
        <authorList>
            <consortium name="The Broad Institute Genomics Platform"/>
            <consortium name="The Broad Institute Genome Sequencing Center for Infectious Disease"/>
            <person name="Wu L."/>
            <person name="Ma J."/>
        </authorList>
    </citation>
    <scope>NUCLEOTIDE SEQUENCE [LARGE SCALE GENOMIC DNA]</scope>
    <source>
        <strain evidence="4">JCM 4816</strain>
    </source>
</reference>
<comment type="caution">
    <text evidence="3">The sequence shown here is derived from an EMBL/GenBank/DDBJ whole genome shotgun (WGS) entry which is preliminary data.</text>
</comment>
<evidence type="ECO:0000313" key="3">
    <source>
        <dbReference type="EMBL" id="GAA3494996.1"/>
    </source>
</evidence>
<feature type="region of interest" description="Disordered" evidence="1">
    <location>
        <begin position="1"/>
        <end position="23"/>
    </location>
</feature>
<keyword evidence="4" id="KW-1185">Reference proteome</keyword>
<evidence type="ECO:0000259" key="2">
    <source>
        <dbReference type="Pfam" id="PF01909"/>
    </source>
</evidence>
<accession>A0ABP6TKW7</accession>
<evidence type="ECO:0000313" key="4">
    <source>
        <dbReference type="Proteomes" id="UP001501455"/>
    </source>
</evidence>